<organism evidence="2 3">
    <name type="scientific">Altererythrobacter epoxidivorans</name>
    <dbReference type="NCBI Taxonomy" id="361183"/>
    <lineage>
        <taxon>Bacteria</taxon>
        <taxon>Pseudomonadati</taxon>
        <taxon>Pseudomonadota</taxon>
        <taxon>Alphaproteobacteria</taxon>
        <taxon>Sphingomonadales</taxon>
        <taxon>Erythrobacteraceae</taxon>
        <taxon>Altererythrobacter</taxon>
    </lineage>
</organism>
<proteinExistence type="predicted"/>
<dbReference type="PATRIC" id="fig|361183.4.peg.1529"/>
<accession>A0A0M4M8B0</accession>
<reference evidence="2 3" key="1">
    <citation type="submission" date="2015-09" db="EMBL/GenBank/DDBJ databases">
        <title>Complete genome sequence of a benzo[a]pyrene-degrading bacterium Altererythrobacter epoxidivorans CGMCC 1.7731T.</title>
        <authorList>
            <person name="Li Z."/>
            <person name="Cheng H."/>
            <person name="Huo Y."/>
            <person name="Xu X."/>
        </authorList>
    </citation>
    <scope>NUCLEOTIDE SEQUENCE [LARGE SCALE GENOMIC DNA]</scope>
    <source>
        <strain evidence="2 3">CGMCC 1.7731</strain>
    </source>
</reference>
<keyword evidence="3" id="KW-1185">Reference proteome</keyword>
<sequence>MSEVALPKRPAWMEESGAAHHRMAIGGGFLAAIALAVSFSFGTPEPGYAETGITMKAREVARLQSVDQGEGAEIVVEGESAQERNALIPTSSLARVSMGGFSGIKLGSAQYDTALKCLTQAVYYEAANEPLQGRRAVAQVVLNRMKHPAYPNSVCGVVYEGVNRRVCQFSFTCDGSLLRGPMARQWAEAREVAKAALAGTVEPSVGSATHYHADYVVPRWAFTLAKINKIGAHIFYRFPGRAGSSPAFAAHWSGREFIPDISEARLRAMMAANMDIPVEPEYVPGTTVTAHVADRHAPTDVGGRIDTTKTWRLSIPDPVSAEGSYKAALEQQGEAVAQPAGTAAGAGEQK</sequence>
<dbReference type="EMBL" id="CP012669">
    <property type="protein sequence ID" value="ALE16848.1"/>
    <property type="molecule type" value="Genomic_DNA"/>
</dbReference>
<dbReference type="Gene3D" id="1.10.10.2520">
    <property type="entry name" value="Cell wall hydrolase SleB, domain 1"/>
    <property type="match status" value="1"/>
</dbReference>
<evidence type="ECO:0000313" key="2">
    <source>
        <dbReference type="EMBL" id="ALE16848.1"/>
    </source>
</evidence>
<dbReference type="STRING" id="361183.AMC99_01556"/>
<dbReference type="GO" id="GO:0016787">
    <property type="term" value="F:hydrolase activity"/>
    <property type="evidence" value="ECO:0007669"/>
    <property type="project" value="InterPro"/>
</dbReference>
<feature type="domain" description="Cell wall hydrolase SleB" evidence="1">
    <location>
        <begin position="128"/>
        <end position="236"/>
    </location>
</feature>
<dbReference type="RefSeq" id="WP_061924948.1">
    <property type="nucleotide sequence ID" value="NZ_CP012669.1"/>
</dbReference>
<evidence type="ECO:0000313" key="3">
    <source>
        <dbReference type="Proteomes" id="UP000057938"/>
    </source>
</evidence>
<dbReference type="InterPro" id="IPR042047">
    <property type="entry name" value="SleB_dom1"/>
</dbReference>
<dbReference type="AlphaFoldDB" id="A0A0M4M8B0"/>
<dbReference type="Proteomes" id="UP000057938">
    <property type="component" value="Chromosome"/>
</dbReference>
<protein>
    <submittedName>
        <fullName evidence="2">Cell wall hydrolyses involved in spore germination</fullName>
    </submittedName>
</protein>
<evidence type="ECO:0000259" key="1">
    <source>
        <dbReference type="Pfam" id="PF07486"/>
    </source>
</evidence>
<name>A0A0M4M8B0_9SPHN</name>
<gene>
    <name evidence="2" type="ORF">AMC99_01556</name>
</gene>
<dbReference type="Pfam" id="PF07486">
    <property type="entry name" value="Hydrolase_2"/>
    <property type="match status" value="1"/>
</dbReference>
<dbReference type="InterPro" id="IPR011105">
    <property type="entry name" value="Cell_wall_hydrolase_SleB"/>
</dbReference>
<dbReference type="KEGG" id="aep:AMC99_01556"/>